<evidence type="ECO:0000259" key="3">
    <source>
        <dbReference type="PROSITE" id="PS50158"/>
    </source>
</evidence>
<dbReference type="GO" id="GO:0003676">
    <property type="term" value="F:nucleic acid binding"/>
    <property type="evidence" value="ECO:0007669"/>
    <property type="project" value="InterPro"/>
</dbReference>
<dbReference type="InterPro" id="IPR021109">
    <property type="entry name" value="Peptidase_aspartic_dom_sf"/>
</dbReference>
<comment type="caution">
    <text evidence="4">The sequence shown here is derived from an EMBL/GenBank/DDBJ whole genome shotgun (WGS) entry which is preliminary data.</text>
</comment>
<protein>
    <recommendedName>
        <fullName evidence="3">CCHC-type domain-containing protein</fullName>
    </recommendedName>
</protein>
<evidence type="ECO:0000256" key="2">
    <source>
        <dbReference type="PROSITE-ProRule" id="PRU00047"/>
    </source>
</evidence>
<organism evidence="4 5">
    <name type="scientific">Lichtheimia corymbifera JMRC:FSU:9682</name>
    <dbReference type="NCBI Taxonomy" id="1263082"/>
    <lineage>
        <taxon>Eukaryota</taxon>
        <taxon>Fungi</taxon>
        <taxon>Fungi incertae sedis</taxon>
        <taxon>Mucoromycota</taxon>
        <taxon>Mucoromycotina</taxon>
        <taxon>Mucoromycetes</taxon>
        <taxon>Mucorales</taxon>
        <taxon>Lichtheimiaceae</taxon>
        <taxon>Lichtheimia</taxon>
    </lineage>
</organism>
<dbReference type="PANTHER" id="PTHR15503">
    <property type="entry name" value="LDOC1 RELATED"/>
    <property type="match status" value="1"/>
</dbReference>
<proteinExistence type="predicted"/>
<dbReference type="EMBL" id="CBTN010000153">
    <property type="protein sequence ID" value="CDH61199.1"/>
    <property type="molecule type" value="Genomic_DNA"/>
</dbReference>
<dbReference type="GO" id="GO:0006508">
    <property type="term" value="P:proteolysis"/>
    <property type="evidence" value="ECO:0007669"/>
    <property type="project" value="InterPro"/>
</dbReference>
<evidence type="ECO:0000313" key="5">
    <source>
        <dbReference type="Proteomes" id="UP000027586"/>
    </source>
</evidence>
<dbReference type="InterPro" id="IPR005162">
    <property type="entry name" value="Retrotrans_gag_dom"/>
</dbReference>
<dbReference type="PROSITE" id="PS50158">
    <property type="entry name" value="ZF_CCHC"/>
    <property type="match status" value="1"/>
</dbReference>
<dbReference type="CDD" id="cd00303">
    <property type="entry name" value="retropepsin_like"/>
    <property type="match status" value="1"/>
</dbReference>
<dbReference type="OrthoDB" id="2290219at2759"/>
<dbReference type="Gene3D" id="4.10.60.10">
    <property type="entry name" value="Zinc finger, CCHC-type"/>
    <property type="match status" value="1"/>
</dbReference>
<dbReference type="SUPFAM" id="SSF57756">
    <property type="entry name" value="Retrovirus zinc finger-like domains"/>
    <property type="match status" value="1"/>
</dbReference>
<keyword evidence="2" id="KW-0479">Metal-binding</keyword>
<sequence>MAFNHPSPLNNRAFQEYREPNPEPIELSDDESQATNRQPFIMEGIEQEQRQGQGQDMNTAILTALTQLLKNQENQRGPMFRPKLREPDTYHGTRTPHAAESWLRSVQRYADVTGMDEVDRVQYAINLFRGDADTWWRTREIVGHDASTWIDFCKLVLDEFRPRNAKQTARDRLAALKQTGTVEEYVNDFRNVWLEIPTMTDDEALDRFVRGLAENVQVYVRTQFPTTTAQAERIAFAYEGAMSLHQNAADKLTRPESPRQLSRDVEYMDLDAVQTRYRRNDWRTPRTFPRRDNRMNQEPPRCYNCGGIGHLQRSCPSNLPAFKRRSAAYVKESSSRTNINQQNSLNATTTTTQQVPEGRLIDLTEEPDFGNVNPTPELDLDVNHLKELNAIKESDLPLYSMVCNGTPVTVLLDTGASTSYISPRVCKHMTHHLVKGREVETAGGHTMAIKSLVSFDLSMADGYTHPWKAYVFDTKFDIILGRDWFKHVQPIPDWRHDTWQIKQGIHTHILTPSRKRQIPDLAYLLSHH</sequence>
<dbReference type="InterPro" id="IPR001878">
    <property type="entry name" value="Znf_CCHC"/>
</dbReference>
<gene>
    <name evidence="4" type="ORF">LCOR_11978.1</name>
</gene>
<name>A0A068SFZ0_9FUNG</name>
<dbReference type="PROSITE" id="PS00141">
    <property type="entry name" value="ASP_PROTEASE"/>
    <property type="match status" value="1"/>
</dbReference>
<reference evidence="4" key="1">
    <citation type="submission" date="2013-08" db="EMBL/GenBank/DDBJ databases">
        <title>Gene expansion shapes genome architecture in the human pathogen Lichtheimia corymbifera: an evolutionary genomics analysis in the ancient terrestrial Mucorales (Mucoromycotina).</title>
        <authorList>
            <person name="Schwartze V.U."/>
            <person name="Winter S."/>
            <person name="Shelest E."/>
            <person name="Marcet-Houben M."/>
            <person name="Horn F."/>
            <person name="Wehner S."/>
            <person name="Hoffmann K."/>
            <person name="Riege K."/>
            <person name="Sammeth M."/>
            <person name="Nowrousian M."/>
            <person name="Valiante V."/>
            <person name="Linde J."/>
            <person name="Jacobsen I.D."/>
            <person name="Marz M."/>
            <person name="Brakhage A.A."/>
            <person name="Gabaldon T."/>
            <person name="Bocker S."/>
            <person name="Voigt K."/>
        </authorList>
    </citation>
    <scope>NUCLEOTIDE SEQUENCE [LARGE SCALE GENOMIC DNA]</scope>
    <source>
        <strain evidence="4">FSU 9682</strain>
    </source>
</reference>
<dbReference type="GO" id="GO:0004190">
    <property type="term" value="F:aspartic-type endopeptidase activity"/>
    <property type="evidence" value="ECO:0007669"/>
    <property type="project" value="UniProtKB-KW"/>
</dbReference>
<dbReference type="SUPFAM" id="SSF50630">
    <property type="entry name" value="Acid proteases"/>
    <property type="match status" value="1"/>
</dbReference>
<feature type="domain" description="CCHC-type" evidence="3">
    <location>
        <begin position="301"/>
        <end position="317"/>
    </location>
</feature>
<dbReference type="AlphaFoldDB" id="A0A068SFZ0"/>
<dbReference type="InterPro" id="IPR036875">
    <property type="entry name" value="Znf_CCHC_sf"/>
</dbReference>
<dbReference type="Pfam" id="PF03732">
    <property type="entry name" value="Retrotrans_gag"/>
    <property type="match status" value="1"/>
</dbReference>
<dbReference type="InterPro" id="IPR032567">
    <property type="entry name" value="RTL1-rel"/>
</dbReference>
<dbReference type="Gene3D" id="2.40.70.10">
    <property type="entry name" value="Acid Proteases"/>
    <property type="match status" value="1"/>
</dbReference>
<evidence type="ECO:0000256" key="1">
    <source>
        <dbReference type="ARBA" id="ARBA00022750"/>
    </source>
</evidence>
<keyword evidence="5" id="KW-1185">Reference proteome</keyword>
<dbReference type="InterPro" id="IPR001969">
    <property type="entry name" value="Aspartic_peptidase_AS"/>
</dbReference>
<keyword evidence="1" id="KW-0378">Hydrolase</keyword>
<keyword evidence="2" id="KW-0862">Zinc</keyword>
<dbReference type="Pfam" id="PF13975">
    <property type="entry name" value="gag-asp_proteas"/>
    <property type="match status" value="1"/>
</dbReference>
<dbReference type="Pfam" id="PF00098">
    <property type="entry name" value="zf-CCHC"/>
    <property type="match status" value="1"/>
</dbReference>
<keyword evidence="1" id="KW-0064">Aspartyl protease</keyword>
<dbReference type="Proteomes" id="UP000027586">
    <property type="component" value="Unassembled WGS sequence"/>
</dbReference>
<dbReference type="PANTHER" id="PTHR15503:SF22">
    <property type="entry name" value="TRANSPOSON TY3-I GAG POLYPROTEIN"/>
    <property type="match status" value="1"/>
</dbReference>
<keyword evidence="1" id="KW-0645">Protease</keyword>
<dbReference type="VEuPathDB" id="FungiDB:LCOR_11978.1"/>
<evidence type="ECO:0000313" key="4">
    <source>
        <dbReference type="EMBL" id="CDH61199.1"/>
    </source>
</evidence>
<dbReference type="GO" id="GO:0008270">
    <property type="term" value="F:zinc ion binding"/>
    <property type="evidence" value="ECO:0007669"/>
    <property type="project" value="UniProtKB-KW"/>
</dbReference>
<dbReference type="SMART" id="SM00343">
    <property type="entry name" value="ZnF_C2HC"/>
    <property type="match status" value="1"/>
</dbReference>
<keyword evidence="2" id="KW-0863">Zinc-finger</keyword>
<accession>A0A068SFZ0</accession>